<name>A0A9D4RX88_DREPO</name>
<keyword evidence="3" id="KW-1185">Reference proteome</keyword>
<reference evidence="2" key="2">
    <citation type="submission" date="2020-11" db="EMBL/GenBank/DDBJ databases">
        <authorList>
            <person name="McCartney M.A."/>
            <person name="Auch B."/>
            <person name="Kono T."/>
            <person name="Mallez S."/>
            <person name="Becker A."/>
            <person name="Gohl D.M."/>
            <person name="Silverstein K.A.T."/>
            <person name="Koren S."/>
            <person name="Bechman K.B."/>
            <person name="Herman A."/>
            <person name="Abrahante J.E."/>
            <person name="Garbe J."/>
        </authorList>
    </citation>
    <scope>NUCLEOTIDE SEQUENCE</scope>
    <source>
        <strain evidence="2">Duluth1</strain>
        <tissue evidence="2">Whole animal</tissue>
    </source>
</reference>
<evidence type="ECO:0000256" key="1">
    <source>
        <dbReference type="SAM" id="Phobius"/>
    </source>
</evidence>
<keyword evidence="1" id="KW-1133">Transmembrane helix</keyword>
<organism evidence="2 3">
    <name type="scientific">Dreissena polymorpha</name>
    <name type="common">Zebra mussel</name>
    <name type="synonym">Mytilus polymorpha</name>
    <dbReference type="NCBI Taxonomy" id="45954"/>
    <lineage>
        <taxon>Eukaryota</taxon>
        <taxon>Metazoa</taxon>
        <taxon>Spiralia</taxon>
        <taxon>Lophotrochozoa</taxon>
        <taxon>Mollusca</taxon>
        <taxon>Bivalvia</taxon>
        <taxon>Autobranchia</taxon>
        <taxon>Heteroconchia</taxon>
        <taxon>Euheterodonta</taxon>
        <taxon>Imparidentia</taxon>
        <taxon>Neoheterodontei</taxon>
        <taxon>Myida</taxon>
        <taxon>Dreissenoidea</taxon>
        <taxon>Dreissenidae</taxon>
        <taxon>Dreissena</taxon>
    </lineage>
</organism>
<dbReference type="EMBL" id="JAIWYP010000001">
    <property type="protein sequence ID" value="KAH3882330.1"/>
    <property type="molecule type" value="Genomic_DNA"/>
</dbReference>
<gene>
    <name evidence="2" type="ORF">DPMN_006265</name>
</gene>
<reference evidence="2" key="1">
    <citation type="journal article" date="2019" name="bioRxiv">
        <title>The Genome of the Zebra Mussel, Dreissena polymorpha: A Resource for Invasive Species Research.</title>
        <authorList>
            <person name="McCartney M.A."/>
            <person name="Auch B."/>
            <person name="Kono T."/>
            <person name="Mallez S."/>
            <person name="Zhang Y."/>
            <person name="Obille A."/>
            <person name="Becker A."/>
            <person name="Abrahante J.E."/>
            <person name="Garbe J."/>
            <person name="Badalamenti J.P."/>
            <person name="Herman A."/>
            <person name="Mangelson H."/>
            <person name="Liachko I."/>
            <person name="Sullivan S."/>
            <person name="Sone E.D."/>
            <person name="Koren S."/>
            <person name="Silverstein K.A.T."/>
            <person name="Beckman K.B."/>
            <person name="Gohl D.M."/>
        </authorList>
    </citation>
    <scope>NUCLEOTIDE SEQUENCE</scope>
    <source>
        <strain evidence="2">Duluth1</strain>
        <tissue evidence="2">Whole animal</tissue>
    </source>
</reference>
<evidence type="ECO:0000313" key="2">
    <source>
        <dbReference type="EMBL" id="KAH3882330.1"/>
    </source>
</evidence>
<proteinExistence type="predicted"/>
<accession>A0A9D4RX88</accession>
<protein>
    <submittedName>
        <fullName evidence="2">Uncharacterized protein</fullName>
    </submittedName>
</protein>
<dbReference type="Proteomes" id="UP000828390">
    <property type="component" value="Unassembled WGS sequence"/>
</dbReference>
<keyword evidence="1" id="KW-0812">Transmembrane</keyword>
<feature type="transmembrane region" description="Helical" evidence="1">
    <location>
        <begin position="7"/>
        <end position="26"/>
    </location>
</feature>
<comment type="caution">
    <text evidence="2">The sequence shown here is derived from an EMBL/GenBank/DDBJ whole genome shotgun (WGS) entry which is preliminary data.</text>
</comment>
<dbReference type="AlphaFoldDB" id="A0A9D4RX88"/>
<sequence length="59" mass="6719">MMASKRWLYASPLAMNPCGATLYLYLPHGVMNVVMCRSSMQIGTEWYPFHASVTDFFVP</sequence>
<evidence type="ECO:0000313" key="3">
    <source>
        <dbReference type="Proteomes" id="UP000828390"/>
    </source>
</evidence>
<keyword evidence="1" id="KW-0472">Membrane</keyword>